<dbReference type="AlphaFoldDB" id="A0A1Z4EKW3"/>
<dbReference type="Proteomes" id="UP000217736">
    <property type="component" value="Chromosome"/>
</dbReference>
<name>A0A1Z4EKW3_9MYCO</name>
<dbReference type="EMBL" id="AP018164">
    <property type="protein sequence ID" value="BAX93605.1"/>
    <property type="molecule type" value="Genomic_DNA"/>
</dbReference>
<organism evidence="1 2">
    <name type="scientific">Mycobacterium shigaense</name>
    <dbReference type="NCBI Taxonomy" id="722731"/>
    <lineage>
        <taxon>Bacteria</taxon>
        <taxon>Bacillati</taxon>
        <taxon>Actinomycetota</taxon>
        <taxon>Actinomycetes</taxon>
        <taxon>Mycobacteriales</taxon>
        <taxon>Mycobacteriaceae</taxon>
        <taxon>Mycobacterium</taxon>
        <taxon>Mycobacterium simiae complex</taxon>
    </lineage>
</organism>
<reference evidence="2" key="1">
    <citation type="submission" date="2017-06" db="EMBL/GenBank/DDBJ databases">
        <title>Complete Genome Sequence of Mycobacterium shigaense.</title>
        <authorList>
            <person name="Fukano H."/>
            <person name="Yoshida M."/>
            <person name="Kazumi Y."/>
            <person name="Ogura Y."/>
            <person name="Mitarai S."/>
            <person name="Hayashi T."/>
            <person name="Hoshino Y."/>
        </authorList>
    </citation>
    <scope>NUCLEOTIDE SEQUENCE [LARGE SCALE GENOMIC DNA]</scope>
    <source>
        <strain evidence="2">UN-152</strain>
    </source>
</reference>
<evidence type="ECO:0000313" key="2">
    <source>
        <dbReference type="Proteomes" id="UP000217736"/>
    </source>
</evidence>
<dbReference type="OrthoDB" id="461196at2"/>
<gene>
    <name evidence="1" type="ORF">MSG_03472</name>
</gene>
<keyword evidence="2" id="KW-1185">Reference proteome</keyword>
<sequence length="220" mass="23325">MNGVRTRLAHAGRVLAILGFVLLVALVGAAPALADPGMYGDPAKAALYWEYQSYDNNCALVSVASVVGQVTGHMPSEQEVIDLAKNTPSVRGDGRTVYEDENGRGVITRDLPPLLLHYGIHSTISSDAQNDAALTKLEGILGSGHAVMVGVHAKTLRDGSPPGKDDHEIVVTGIDATNRVAHLNDSGVENGRDLQVPIPQFMSAWSADDFEMTVTSETVQ</sequence>
<dbReference type="KEGG" id="mshg:MSG_03472"/>
<proteinExistence type="predicted"/>
<accession>A0A1Z4EKW3</accession>
<protein>
    <submittedName>
        <fullName evidence="1">Uncharacterized protein</fullName>
    </submittedName>
</protein>
<evidence type="ECO:0000313" key="1">
    <source>
        <dbReference type="EMBL" id="BAX93605.1"/>
    </source>
</evidence>
<dbReference type="Gene3D" id="3.90.70.10">
    <property type="entry name" value="Cysteine proteinases"/>
    <property type="match status" value="1"/>
</dbReference>